<name>A0A0C9WMR1_9AGAR</name>
<accession>A0A0C9WMR1</accession>
<proteinExistence type="predicted"/>
<evidence type="ECO:0000313" key="2">
    <source>
        <dbReference type="Proteomes" id="UP000054477"/>
    </source>
</evidence>
<evidence type="ECO:0000313" key="1">
    <source>
        <dbReference type="EMBL" id="KIJ98404.1"/>
    </source>
</evidence>
<sequence length="589" mass="66178">MSVRTPYRETRRKLLMAFDVGTTFSGVSYSILDPGQVPQIKGVTRFPAQKHVSGSSKIPTIIYYDKKGTVRAVGAEAVTDASIEKADDEGWTKAEWFKLHLRPKSLSTNTTMSSIPPLPNGKTVIQVFADYLRYLFECTCTYIKDTHLNGDTLLATLGHRIDYVLSHPNGWEGSQQYQMREAAVLAGLIPGTPEGLSRVSFVTEGEASLHFAINNGFASTKLNHGEGVIIVDAGGGTIDISAYARQSNSYVEISAAQCHLSGSVFVTMEAGKFLSNFLSGSKFSDDVKIIQKCFDETTKLRFGETEEMQYIAFGSYRDNEQEFNIRNGRLKLTWQQVASFYEPSITCIVKSVKEQRDFARQTLSHVILVGGFASSDYLYNRLHALLEPVGLRIIRPENHMSKAVADGAVSFYLDHFVQSRVAKVTYGTLGGVPYDPNDSEHVERQDQTYFLCSGQKRVGSRFLVVLPKDRRVSEKEEFRKPLMRQFKSKPEFSSVSVTFWSYGGSISPPKWRDVDARMYSEVCTVEVDLSHLTRKTEDIKKRGPKGKYYQLDYEVALLFGLTELKAQLIWKEKGVEKRYQADSSFSLTN</sequence>
<gene>
    <name evidence="1" type="ORF">K443DRAFT_9212</name>
</gene>
<protein>
    <recommendedName>
        <fullName evidence="3">Heat shock 70 kDa protein 12A</fullName>
    </recommendedName>
</protein>
<dbReference type="Gene3D" id="3.30.420.40">
    <property type="match status" value="1"/>
</dbReference>
<dbReference type="CDD" id="cd10170">
    <property type="entry name" value="ASKHA_NBD_HSP70"/>
    <property type="match status" value="1"/>
</dbReference>
<reference evidence="1 2" key="1">
    <citation type="submission" date="2014-04" db="EMBL/GenBank/DDBJ databases">
        <authorList>
            <consortium name="DOE Joint Genome Institute"/>
            <person name="Kuo A."/>
            <person name="Kohler A."/>
            <person name="Nagy L.G."/>
            <person name="Floudas D."/>
            <person name="Copeland A."/>
            <person name="Barry K.W."/>
            <person name="Cichocki N."/>
            <person name="Veneault-Fourrey C."/>
            <person name="LaButti K."/>
            <person name="Lindquist E.A."/>
            <person name="Lipzen A."/>
            <person name="Lundell T."/>
            <person name="Morin E."/>
            <person name="Murat C."/>
            <person name="Sun H."/>
            <person name="Tunlid A."/>
            <person name="Henrissat B."/>
            <person name="Grigoriev I.V."/>
            <person name="Hibbett D.S."/>
            <person name="Martin F."/>
            <person name="Nordberg H.P."/>
            <person name="Cantor M.N."/>
            <person name="Hua S.X."/>
        </authorList>
    </citation>
    <scope>NUCLEOTIDE SEQUENCE [LARGE SCALE GENOMIC DNA]</scope>
    <source>
        <strain evidence="1 2">LaAM-08-1</strain>
    </source>
</reference>
<dbReference type="HOGENOM" id="CLU_009958_4_2_1"/>
<dbReference type="Proteomes" id="UP000054477">
    <property type="component" value="Unassembled WGS sequence"/>
</dbReference>
<evidence type="ECO:0008006" key="3">
    <source>
        <dbReference type="Google" id="ProtNLM"/>
    </source>
</evidence>
<dbReference type="OrthoDB" id="2963168at2759"/>
<reference evidence="2" key="2">
    <citation type="submission" date="2015-01" db="EMBL/GenBank/DDBJ databases">
        <title>Evolutionary Origins and Diversification of the Mycorrhizal Mutualists.</title>
        <authorList>
            <consortium name="DOE Joint Genome Institute"/>
            <consortium name="Mycorrhizal Genomics Consortium"/>
            <person name="Kohler A."/>
            <person name="Kuo A."/>
            <person name="Nagy L.G."/>
            <person name="Floudas D."/>
            <person name="Copeland A."/>
            <person name="Barry K.W."/>
            <person name="Cichocki N."/>
            <person name="Veneault-Fourrey C."/>
            <person name="LaButti K."/>
            <person name="Lindquist E.A."/>
            <person name="Lipzen A."/>
            <person name="Lundell T."/>
            <person name="Morin E."/>
            <person name="Murat C."/>
            <person name="Riley R."/>
            <person name="Ohm R."/>
            <person name="Sun H."/>
            <person name="Tunlid A."/>
            <person name="Henrissat B."/>
            <person name="Grigoriev I.V."/>
            <person name="Hibbett D.S."/>
            <person name="Martin F."/>
        </authorList>
    </citation>
    <scope>NUCLEOTIDE SEQUENCE [LARGE SCALE GENOMIC DNA]</scope>
    <source>
        <strain evidence="2">LaAM-08-1</strain>
    </source>
</reference>
<dbReference type="EMBL" id="KN838670">
    <property type="protein sequence ID" value="KIJ98404.1"/>
    <property type="molecule type" value="Genomic_DNA"/>
</dbReference>
<dbReference type="AlphaFoldDB" id="A0A0C9WMR1"/>
<keyword evidence="2" id="KW-1185">Reference proteome</keyword>
<dbReference type="InterPro" id="IPR043129">
    <property type="entry name" value="ATPase_NBD"/>
</dbReference>
<dbReference type="SUPFAM" id="SSF53067">
    <property type="entry name" value="Actin-like ATPase domain"/>
    <property type="match status" value="2"/>
</dbReference>
<dbReference type="PANTHER" id="PTHR14187:SF5">
    <property type="entry name" value="HEAT SHOCK 70 KDA PROTEIN 12A"/>
    <property type="match status" value="1"/>
</dbReference>
<dbReference type="STRING" id="1095629.A0A0C9WMR1"/>
<dbReference type="PANTHER" id="PTHR14187">
    <property type="entry name" value="ALPHA KINASE/ELONGATION FACTOR 2 KINASE"/>
    <property type="match status" value="1"/>
</dbReference>
<organism evidence="1 2">
    <name type="scientific">Laccaria amethystina LaAM-08-1</name>
    <dbReference type="NCBI Taxonomy" id="1095629"/>
    <lineage>
        <taxon>Eukaryota</taxon>
        <taxon>Fungi</taxon>
        <taxon>Dikarya</taxon>
        <taxon>Basidiomycota</taxon>
        <taxon>Agaricomycotina</taxon>
        <taxon>Agaricomycetes</taxon>
        <taxon>Agaricomycetidae</taxon>
        <taxon>Agaricales</taxon>
        <taxon>Agaricineae</taxon>
        <taxon>Hydnangiaceae</taxon>
        <taxon>Laccaria</taxon>
    </lineage>
</organism>